<dbReference type="AlphaFoldDB" id="A0AAD3P0V4"/>
<dbReference type="EMBL" id="BSFH01000086">
    <property type="protein sequence ID" value="GLK65378.1"/>
    <property type="molecule type" value="Genomic_DNA"/>
</dbReference>
<reference evidence="4" key="2">
    <citation type="submission" date="2023-01" db="EMBL/GenBank/DDBJ databases">
        <authorList>
            <person name="Sun Q."/>
            <person name="Evtushenko L."/>
        </authorList>
    </citation>
    <scope>NUCLEOTIDE SEQUENCE</scope>
    <source>
        <strain evidence="4">VKM B-2222</strain>
    </source>
</reference>
<feature type="transmembrane region" description="Helical" evidence="2">
    <location>
        <begin position="169"/>
        <end position="186"/>
    </location>
</feature>
<gene>
    <name evidence="4" type="ORF">GCM10017635_28530</name>
</gene>
<reference evidence="4" key="1">
    <citation type="journal article" date="2014" name="Int. J. Syst. Evol. Microbiol.">
        <title>Complete genome sequence of Corynebacterium casei LMG S-19264T (=DSM 44701T), isolated from a smear-ripened cheese.</title>
        <authorList>
            <consortium name="US DOE Joint Genome Institute (JGI-PGF)"/>
            <person name="Walter F."/>
            <person name="Albersmeier A."/>
            <person name="Kalinowski J."/>
            <person name="Ruckert C."/>
        </authorList>
    </citation>
    <scope>NUCLEOTIDE SEQUENCE</scope>
    <source>
        <strain evidence="4">VKM B-2222</strain>
    </source>
</reference>
<accession>A0AAD3P0V4</accession>
<feature type="transmembrane region" description="Helical" evidence="2">
    <location>
        <begin position="146"/>
        <end position="163"/>
    </location>
</feature>
<evidence type="ECO:0000313" key="5">
    <source>
        <dbReference type="Proteomes" id="UP001143349"/>
    </source>
</evidence>
<keyword evidence="2" id="KW-0812">Transmembrane</keyword>
<dbReference type="InterPro" id="IPR000620">
    <property type="entry name" value="EamA_dom"/>
</dbReference>
<evidence type="ECO:0000256" key="1">
    <source>
        <dbReference type="SAM" id="MobiDB-lite"/>
    </source>
</evidence>
<feature type="region of interest" description="Disordered" evidence="1">
    <location>
        <begin position="1"/>
        <end position="21"/>
    </location>
</feature>
<evidence type="ECO:0000259" key="3">
    <source>
        <dbReference type="Pfam" id="PF00892"/>
    </source>
</evidence>
<feature type="transmembrane region" description="Helical" evidence="2">
    <location>
        <begin position="58"/>
        <end position="75"/>
    </location>
</feature>
<name>A0AAD3P0V4_9RHOB</name>
<keyword evidence="2" id="KW-0472">Membrane</keyword>
<dbReference type="Gene3D" id="1.10.3730.20">
    <property type="match status" value="1"/>
</dbReference>
<dbReference type="Proteomes" id="UP001143349">
    <property type="component" value="Unassembled WGS sequence"/>
</dbReference>
<feature type="transmembrane region" description="Helical" evidence="2">
    <location>
        <begin position="95"/>
        <end position="112"/>
    </location>
</feature>
<comment type="caution">
    <text evidence="4">The sequence shown here is derived from an EMBL/GenBank/DDBJ whole genome shotgun (WGS) entry which is preliminary data.</text>
</comment>
<feature type="domain" description="EamA" evidence="3">
    <location>
        <begin position="30"/>
        <end position="163"/>
    </location>
</feature>
<organism evidence="4 5">
    <name type="scientific">Paracoccus kondratievae</name>
    <dbReference type="NCBI Taxonomy" id="135740"/>
    <lineage>
        <taxon>Bacteria</taxon>
        <taxon>Pseudomonadati</taxon>
        <taxon>Pseudomonadota</taxon>
        <taxon>Alphaproteobacteria</taxon>
        <taxon>Rhodobacterales</taxon>
        <taxon>Paracoccaceae</taxon>
        <taxon>Paracoccus</taxon>
    </lineage>
</organism>
<dbReference type="Pfam" id="PF00892">
    <property type="entry name" value="EamA"/>
    <property type="match status" value="1"/>
</dbReference>
<dbReference type="InterPro" id="IPR037185">
    <property type="entry name" value="EmrE-like"/>
</dbReference>
<evidence type="ECO:0000256" key="2">
    <source>
        <dbReference type="SAM" id="Phobius"/>
    </source>
</evidence>
<feature type="transmembrane region" description="Helical" evidence="2">
    <location>
        <begin position="193"/>
        <end position="220"/>
    </location>
</feature>
<dbReference type="PANTHER" id="PTHR22911">
    <property type="entry name" value="ACYL-MALONYL CONDENSING ENZYME-RELATED"/>
    <property type="match status" value="1"/>
</dbReference>
<feature type="transmembrane region" description="Helical" evidence="2">
    <location>
        <begin position="118"/>
        <end position="139"/>
    </location>
</feature>
<evidence type="ECO:0000313" key="4">
    <source>
        <dbReference type="EMBL" id="GLK65378.1"/>
    </source>
</evidence>
<protein>
    <submittedName>
        <fullName evidence="4">Membrane protein</fullName>
    </submittedName>
</protein>
<proteinExistence type="predicted"/>
<feature type="compositionally biased region" description="Pro residues" evidence="1">
    <location>
        <begin position="1"/>
        <end position="16"/>
    </location>
</feature>
<keyword evidence="2" id="KW-1133">Transmembrane helix</keyword>
<dbReference type="GO" id="GO:0016020">
    <property type="term" value="C:membrane"/>
    <property type="evidence" value="ECO:0007669"/>
    <property type="project" value="InterPro"/>
</dbReference>
<dbReference type="SUPFAM" id="SSF103481">
    <property type="entry name" value="Multidrug resistance efflux transporter EmrE"/>
    <property type="match status" value="2"/>
</dbReference>
<dbReference type="PANTHER" id="PTHR22911:SF135">
    <property type="entry name" value="BLR4310 PROTEIN"/>
    <property type="match status" value="1"/>
</dbReference>
<sequence>MLRPDLPPAATPPVLPPSSVLPGGGADNLRGSLLMMLSTAAFICNDTVMKAVTQSLPLYQAIALRGGVVLLLLVFLARAQGGVRLRVPRGDMAPLILRTAADVASTVLYLLALRQMALADISAIMQALPLAITLAAALFFRERLGWRRMLAITIGFCGVLLILRPGTGAFDLWSGVALVAMLLIVLRDMTTRLFSVGVGSSTVAFHAALAVALSGLLLSAGESWRFPTTGEFALLVLAALFLSVGYITAVATMRVGEISFVAPFRYSSLVWAVLLGLAVFGEWPDIWTWAGSALVVGAGIYTILREGKLQGRD</sequence>
<keyword evidence="5" id="KW-1185">Reference proteome</keyword>
<feature type="transmembrane region" description="Helical" evidence="2">
    <location>
        <begin position="286"/>
        <end position="304"/>
    </location>
</feature>
<feature type="transmembrane region" description="Helical" evidence="2">
    <location>
        <begin position="263"/>
        <end position="280"/>
    </location>
</feature>
<feature type="transmembrane region" description="Helical" evidence="2">
    <location>
        <begin position="232"/>
        <end position="251"/>
    </location>
</feature>